<dbReference type="AlphaFoldDB" id="A0A7S1PI10"/>
<accession>A0A7S1PI10</accession>
<name>A0A7S1PI10_9EUKA</name>
<reference evidence="2" key="1">
    <citation type="submission" date="2021-01" db="EMBL/GenBank/DDBJ databases">
        <authorList>
            <person name="Corre E."/>
            <person name="Pelletier E."/>
            <person name="Niang G."/>
            <person name="Scheremetjew M."/>
            <person name="Finn R."/>
            <person name="Kale V."/>
            <person name="Holt S."/>
            <person name="Cochrane G."/>
            <person name="Meng A."/>
            <person name="Brown T."/>
            <person name="Cohen L."/>
        </authorList>
    </citation>
    <scope>NUCLEOTIDE SEQUENCE</scope>
    <source>
        <strain evidence="2">WS</strain>
    </source>
</reference>
<evidence type="ECO:0000313" key="2">
    <source>
        <dbReference type="EMBL" id="CAD9083506.1"/>
    </source>
</evidence>
<dbReference type="EMBL" id="HBGD01008209">
    <property type="protein sequence ID" value="CAD9083506.1"/>
    <property type="molecule type" value="Transcribed_RNA"/>
</dbReference>
<proteinExistence type="predicted"/>
<feature type="region of interest" description="Disordered" evidence="1">
    <location>
        <begin position="1"/>
        <end position="22"/>
    </location>
</feature>
<evidence type="ECO:0000256" key="1">
    <source>
        <dbReference type="SAM" id="MobiDB-lite"/>
    </source>
</evidence>
<protein>
    <submittedName>
        <fullName evidence="2">Uncharacterized protein</fullName>
    </submittedName>
</protein>
<sequence length="385" mass="44590">MTNTERPPSALQVDSVPPSQNESISQSLSIRFESIERNLASLHNIFSEMIGAKMVDAFLKLQKVTSGEWKKYPKQLTCCLCLHTMEWKKNAPIGHFQRNSHIIPNFLLKMWKKCFHTTDYYFELENEQYKKKTEKVTCRAYCASCEQVLSTFEHAVANHDSKRSAQSLFGSANNVRFYDVTHYAPHCGPQNPKHHIIIPGTPNNHRYVIPPYFRTFILSIWYRICTIHQDSTLSKEIVQQLLIAREILRSTRSSDVFCVDMYCMSQSIMPCISEAQQHKVQLKVAHYCSTCWQVIDDSQHLMNIYPFIFIIYPSHYSPSSFSMNNCQNRHPLKITDDETQIDAQTIGVFNMQNFVMSQSFQVKYFRANSHHDKTFAKPGSLVASD</sequence>
<gene>
    <name evidence="2" type="ORF">PCOS0759_LOCUS6760</name>
</gene>
<organism evidence="2">
    <name type="scientific">Percolomonas cosmopolitus</name>
    <dbReference type="NCBI Taxonomy" id="63605"/>
    <lineage>
        <taxon>Eukaryota</taxon>
        <taxon>Discoba</taxon>
        <taxon>Heterolobosea</taxon>
        <taxon>Tetramitia</taxon>
        <taxon>Eutetramitia</taxon>
        <taxon>Percolomonadidae</taxon>
        <taxon>Percolomonas</taxon>
    </lineage>
</organism>